<comment type="caution">
    <text evidence="2">The sequence shown here is derived from an EMBL/GenBank/DDBJ whole genome shotgun (WGS) entry which is preliminary data.</text>
</comment>
<evidence type="ECO:0000313" key="3">
    <source>
        <dbReference type="Proteomes" id="UP000789901"/>
    </source>
</evidence>
<proteinExistence type="predicted"/>
<evidence type="ECO:0000256" key="1">
    <source>
        <dbReference type="SAM" id="MobiDB-lite"/>
    </source>
</evidence>
<protein>
    <submittedName>
        <fullName evidence="2">16691_t:CDS:1</fullName>
    </submittedName>
</protein>
<keyword evidence="3" id="KW-1185">Reference proteome</keyword>
<evidence type="ECO:0000313" key="2">
    <source>
        <dbReference type="EMBL" id="CAG8849988.1"/>
    </source>
</evidence>
<organism evidence="2 3">
    <name type="scientific">Gigaspora margarita</name>
    <dbReference type="NCBI Taxonomy" id="4874"/>
    <lineage>
        <taxon>Eukaryota</taxon>
        <taxon>Fungi</taxon>
        <taxon>Fungi incertae sedis</taxon>
        <taxon>Mucoromycota</taxon>
        <taxon>Glomeromycotina</taxon>
        <taxon>Glomeromycetes</taxon>
        <taxon>Diversisporales</taxon>
        <taxon>Gigasporaceae</taxon>
        <taxon>Gigaspora</taxon>
    </lineage>
</organism>
<sequence>WLYKPSLFEEGNLREVNDTYHLSTGKRRDEYRKKNLIHTPGKRRRILWEVNKIREGISRREDSEAKGKDKSSTTITERSQNKRSSKQEEKNIIWKSEEAKVENIEGNEIR</sequence>
<feature type="region of interest" description="Disordered" evidence="1">
    <location>
        <begin position="58"/>
        <end position="90"/>
    </location>
</feature>
<dbReference type="EMBL" id="CAJVQB010098959">
    <property type="protein sequence ID" value="CAG8849988.1"/>
    <property type="molecule type" value="Genomic_DNA"/>
</dbReference>
<feature type="compositionally biased region" description="Basic and acidic residues" evidence="1">
    <location>
        <begin position="58"/>
        <end position="71"/>
    </location>
</feature>
<reference evidence="2 3" key="1">
    <citation type="submission" date="2021-06" db="EMBL/GenBank/DDBJ databases">
        <authorList>
            <person name="Kallberg Y."/>
            <person name="Tangrot J."/>
            <person name="Rosling A."/>
        </authorList>
    </citation>
    <scope>NUCLEOTIDE SEQUENCE [LARGE SCALE GENOMIC DNA]</scope>
    <source>
        <strain evidence="2 3">120-4 pot B 10/14</strain>
    </source>
</reference>
<gene>
    <name evidence="2" type="ORF">GMARGA_LOCUS39982</name>
</gene>
<name>A0ABN7X7F4_GIGMA</name>
<dbReference type="Proteomes" id="UP000789901">
    <property type="component" value="Unassembled WGS sequence"/>
</dbReference>
<feature type="non-terminal residue" evidence="2">
    <location>
        <position position="1"/>
    </location>
</feature>
<accession>A0ABN7X7F4</accession>